<dbReference type="Pfam" id="PF10441">
    <property type="entry name" value="Urb2"/>
    <property type="match status" value="1"/>
</dbReference>
<dbReference type="PANTHER" id="PTHR15682:SF2">
    <property type="entry name" value="UNHEALTHY RIBOSOME BIOGENESIS PROTEIN 2 HOMOLOG"/>
    <property type="match status" value="1"/>
</dbReference>
<dbReference type="Proteomes" id="UP000027265">
    <property type="component" value="Unassembled WGS sequence"/>
</dbReference>
<dbReference type="STRING" id="933084.A0A067PTW0"/>
<dbReference type="OrthoDB" id="160374at2759"/>
<dbReference type="PANTHER" id="PTHR15682">
    <property type="entry name" value="UNHEALTHY RIBOSOME BIOGENESIS PROTEIN 2 HOMOLOG"/>
    <property type="match status" value="1"/>
</dbReference>
<name>A0A067PTW0_9AGAM</name>
<feature type="region of interest" description="Disordered" evidence="1">
    <location>
        <begin position="488"/>
        <end position="526"/>
    </location>
</feature>
<proteinExistence type="predicted"/>
<accession>A0A067PTW0</accession>
<feature type="domain" description="Nucleolar 27S pre-rRNA processing Urb2/Npa2 C-terminal" evidence="2">
    <location>
        <begin position="1217"/>
        <end position="1446"/>
    </location>
</feature>
<feature type="compositionally biased region" description="Basic and acidic residues" evidence="1">
    <location>
        <begin position="488"/>
        <end position="507"/>
    </location>
</feature>
<dbReference type="HOGENOM" id="CLU_002353_0_0_1"/>
<keyword evidence="4" id="KW-1185">Reference proteome</keyword>
<reference evidence="4" key="1">
    <citation type="journal article" date="2014" name="Proc. Natl. Acad. Sci. U.S.A.">
        <title>Extensive sampling of basidiomycete genomes demonstrates inadequacy of the white-rot/brown-rot paradigm for wood decay fungi.</title>
        <authorList>
            <person name="Riley R."/>
            <person name="Salamov A.A."/>
            <person name="Brown D.W."/>
            <person name="Nagy L.G."/>
            <person name="Floudas D."/>
            <person name="Held B.W."/>
            <person name="Levasseur A."/>
            <person name="Lombard V."/>
            <person name="Morin E."/>
            <person name="Otillar R."/>
            <person name="Lindquist E.A."/>
            <person name="Sun H."/>
            <person name="LaButti K.M."/>
            <person name="Schmutz J."/>
            <person name="Jabbour D."/>
            <person name="Luo H."/>
            <person name="Baker S.E."/>
            <person name="Pisabarro A.G."/>
            <person name="Walton J.D."/>
            <person name="Blanchette R.A."/>
            <person name="Henrissat B."/>
            <person name="Martin F."/>
            <person name="Cullen D."/>
            <person name="Hibbett D.S."/>
            <person name="Grigoriev I.V."/>
        </authorList>
    </citation>
    <scope>NUCLEOTIDE SEQUENCE [LARGE SCALE GENOMIC DNA]</scope>
    <source>
        <strain evidence="4">MUCL 33604</strain>
    </source>
</reference>
<evidence type="ECO:0000313" key="4">
    <source>
        <dbReference type="Proteomes" id="UP000027265"/>
    </source>
</evidence>
<dbReference type="GO" id="GO:0042254">
    <property type="term" value="P:ribosome biogenesis"/>
    <property type="evidence" value="ECO:0007669"/>
    <property type="project" value="TreeGrafter"/>
</dbReference>
<dbReference type="InterPro" id="IPR052609">
    <property type="entry name" value="Ribosome_Biogenesis_Reg"/>
</dbReference>
<evidence type="ECO:0000256" key="1">
    <source>
        <dbReference type="SAM" id="MobiDB-lite"/>
    </source>
</evidence>
<organism evidence="3 4">
    <name type="scientific">Jaapia argillacea MUCL 33604</name>
    <dbReference type="NCBI Taxonomy" id="933084"/>
    <lineage>
        <taxon>Eukaryota</taxon>
        <taxon>Fungi</taxon>
        <taxon>Dikarya</taxon>
        <taxon>Basidiomycota</taxon>
        <taxon>Agaricomycotina</taxon>
        <taxon>Agaricomycetes</taxon>
        <taxon>Agaricomycetidae</taxon>
        <taxon>Jaapiales</taxon>
        <taxon>Jaapiaceae</taxon>
        <taxon>Jaapia</taxon>
    </lineage>
</organism>
<evidence type="ECO:0000259" key="2">
    <source>
        <dbReference type="Pfam" id="PF10441"/>
    </source>
</evidence>
<dbReference type="SUPFAM" id="SSF48371">
    <property type="entry name" value="ARM repeat"/>
    <property type="match status" value="1"/>
</dbReference>
<dbReference type="InParanoid" id="A0A067PTW0"/>
<protein>
    <recommendedName>
        <fullName evidence="2">Nucleolar 27S pre-rRNA processing Urb2/Npa2 C-terminal domain-containing protein</fullName>
    </recommendedName>
</protein>
<evidence type="ECO:0000313" key="3">
    <source>
        <dbReference type="EMBL" id="KDQ54722.1"/>
    </source>
</evidence>
<gene>
    <name evidence="3" type="ORF">JAAARDRAFT_60187</name>
</gene>
<dbReference type="InterPro" id="IPR018849">
    <property type="entry name" value="Urb2/Npa2_C"/>
</dbReference>
<sequence length="1447" mass="159420">MNWRQSPQAFVRALKAPNDPPHPEHPFKIEIAKSGWDDVEFAVPNKALLVLEWILATFKSKLAQQVIVDVRYWSLLADVLGQTTVKSQITLLLNRIPFTPIVSSFLANLHRPCDPELLESVRRSISVLWPLGVHRSNADVLGECWGALLAAIVRIGGALEGDSCQRIGMIVTDSYKLALGNSFNKKKLNQTFLSTHLHSWFQAIHTPTLLSESIYTAGIETLFNLDVLRSSPIDSLFQVLVALPTESYIVLSLPRLYASYIHSIRRYRSTLFPSSGIENAAMKFYSKVNKLLVRYQARQEEVWEARVGLVGVVEGEKVFKPGEVRVVGGKRKRGDDEDNGETEGEGQLKEGIELALDVLRDQSSPKTTKASITYLTTLTKIDYETLISPSLAKILHVLLLSSTEASEFLGLVVEYYSRTRMVPSYIDALVSCFSHLDFVEDSRDVYQAVHTSSVLGKAHLGALEKAVRGFVTPGQVLGVDEGLRDVLKGMDGEGEGGETKDEGNGKEKNKRRKSSSHSQERQDSRTKEIRAIRLSLLSALARTILPCLPLRSLPMNEREVVVGVIEEIGAAVLGGVETFFRVGKKHKRGGKKGVREWDSQVHCVAFLKLWYSLPSSPVTTSSQLDDELREGMLSFISRLDSDDEGLHELSVEIFRALLLSSSPNQTNSKALIDAILAYISPLATQPVSWSGLSCDLDASGGGRCRAALAVFWVVCERFLSVFEKLASLEQLVKFVGVLMGVGRSVGGVEEEGEEGRGGGVNPRLVFLRALRSAEFWEMGNLRIALMSHISTTLAPLTSPSLSLLSLLSSLSKPRLKDVPDGSILDRAYAMYAFLLYVPIEYITKSSRTEFVRCALVLDVLSALRSKGKGKEGFGRGGQGVKREVTVSRVFLGRVFGWLGVVDYPAVGQMTEYLVDSSSTFRPCEGDEEFRSATLDLVDMHFLSLIRSAEKGPEGENSLSSLIQVLQRVAERIPTTSNDVSHLALLHLIDTLTTSFNADKFTPGVRDALSALLNVLSSSVRPKILSMTMSNITDHQFALDAWCRVLAFGIWLPSVNVPPQYGPSIVRKILSAVKNAEIEGEHVKDVCASSLAILLQEIRYAHQVDREKNLGTIVATYLAFSRISGSQGTAKLDSYIAKASRLLSVADFAYMLDLIAESLSTGVHSEDDLTVLIHLSSTLLREAPEGTLKVTQNHFSQTLSVFVNYPVFYGGPASLRVAALGFVAQQCSDRPAAIRSQDVGSVWSLLARFLAGSKKHDEESNPAIFHHIVSILSALVRLRRDLILSTLPHLGTTLSHMLMLTRNLRPQLGAKQSKQVTDTLPLWINVSRPLGGDESKALARLLESLTTKSVVRTHGSGPDTQKAESLSRPFSKHAAYVLKAYIDAMNDPLCFMPSEIRKDLQPGLFSLCEMMSEHNRDAMMVSAFDAGGKTTMKTLWKEYEKQRYVGKG</sequence>
<dbReference type="EMBL" id="KL197727">
    <property type="protein sequence ID" value="KDQ54722.1"/>
    <property type="molecule type" value="Genomic_DNA"/>
</dbReference>
<dbReference type="GO" id="GO:0005730">
    <property type="term" value="C:nucleolus"/>
    <property type="evidence" value="ECO:0007669"/>
    <property type="project" value="TreeGrafter"/>
</dbReference>
<dbReference type="InterPro" id="IPR016024">
    <property type="entry name" value="ARM-type_fold"/>
</dbReference>